<evidence type="ECO:0000313" key="3">
    <source>
        <dbReference type="EMBL" id="PWK32450.1"/>
    </source>
</evidence>
<sequence length="230" mass="25490">MTLTGARLYVLAVIEHATRRVRVLGVTPHPTAAWVAQAARNLVMDIEDPGGQVKYLIRDRDGKDPALLDAILSDAGIEVVLTGVRMPRMNSIMERWIQSCRHELLDRTLIFNQAHLLYALREHERHYNDHRPHRGIANARPHAPLPEPTTDPATLGRLRIHRHDRLGGLLHEYEHAARPARMALSAPAALAGASGQRLPEPWRQTPSSSPVRCPRGSGYSSSPGSVSVPE</sequence>
<dbReference type="EMBL" id="QGGR01000030">
    <property type="protein sequence ID" value="PWK32450.1"/>
    <property type="molecule type" value="Genomic_DNA"/>
</dbReference>
<name>A0A316EN01_9ACTN</name>
<dbReference type="GO" id="GO:0015074">
    <property type="term" value="P:DNA integration"/>
    <property type="evidence" value="ECO:0007669"/>
    <property type="project" value="InterPro"/>
</dbReference>
<reference evidence="3 4" key="1">
    <citation type="submission" date="2018-05" db="EMBL/GenBank/DDBJ databases">
        <title>Genomic Encyclopedia of Archaeal and Bacterial Type Strains, Phase II (KMG-II): from individual species to whole genera.</title>
        <authorList>
            <person name="Goeker M."/>
        </authorList>
    </citation>
    <scope>NUCLEOTIDE SEQUENCE [LARGE SCALE GENOMIC DNA]</scope>
    <source>
        <strain evidence="3 4">DSM 45184</strain>
    </source>
</reference>
<keyword evidence="4" id="KW-1185">Reference proteome</keyword>
<dbReference type="Pfam" id="PF13683">
    <property type="entry name" value="rve_3"/>
    <property type="match status" value="1"/>
</dbReference>
<accession>A0A316EN01</accession>
<dbReference type="Proteomes" id="UP000245697">
    <property type="component" value="Unassembled WGS sequence"/>
</dbReference>
<evidence type="ECO:0000259" key="2">
    <source>
        <dbReference type="PROSITE" id="PS50994"/>
    </source>
</evidence>
<organism evidence="3 4">
    <name type="scientific">Actinoplanes xinjiangensis</name>
    <dbReference type="NCBI Taxonomy" id="512350"/>
    <lineage>
        <taxon>Bacteria</taxon>
        <taxon>Bacillati</taxon>
        <taxon>Actinomycetota</taxon>
        <taxon>Actinomycetes</taxon>
        <taxon>Micromonosporales</taxon>
        <taxon>Micromonosporaceae</taxon>
        <taxon>Actinoplanes</taxon>
    </lineage>
</organism>
<feature type="region of interest" description="Disordered" evidence="1">
    <location>
        <begin position="134"/>
        <end position="156"/>
    </location>
</feature>
<feature type="region of interest" description="Disordered" evidence="1">
    <location>
        <begin position="192"/>
        <end position="230"/>
    </location>
</feature>
<evidence type="ECO:0000256" key="1">
    <source>
        <dbReference type="SAM" id="MobiDB-lite"/>
    </source>
</evidence>
<evidence type="ECO:0000313" key="4">
    <source>
        <dbReference type="Proteomes" id="UP000245697"/>
    </source>
</evidence>
<dbReference type="Gene3D" id="3.30.420.10">
    <property type="entry name" value="Ribonuclease H-like superfamily/Ribonuclease H"/>
    <property type="match status" value="1"/>
</dbReference>
<dbReference type="PROSITE" id="PS50994">
    <property type="entry name" value="INTEGRASE"/>
    <property type="match status" value="1"/>
</dbReference>
<comment type="caution">
    <text evidence="3">The sequence shown here is derived from an EMBL/GenBank/DDBJ whole genome shotgun (WGS) entry which is preliminary data.</text>
</comment>
<proteinExistence type="predicted"/>
<dbReference type="GO" id="GO:0003676">
    <property type="term" value="F:nucleic acid binding"/>
    <property type="evidence" value="ECO:0007669"/>
    <property type="project" value="InterPro"/>
</dbReference>
<protein>
    <submittedName>
        <fullName evidence="3">Integrase-like protein</fullName>
    </submittedName>
</protein>
<dbReference type="InterPro" id="IPR012337">
    <property type="entry name" value="RNaseH-like_sf"/>
</dbReference>
<dbReference type="RefSeq" id="WP_239170728.1">
    <property type="nucleotide sequence ID" value="NZ_BONA01000111.1"/>
</dbReference>
<dbReference type="InterPro" id="IPR001584">
    <property type="entry name" value="Integrase_cat-core"/>
</dbReference>
<dbReference type="InterPro" id="IPR036397">
    <property type="entry name" value="RNaseH_sf"/>
</dbReference>
<feature type="compositionally biased region" description="Low complexity" evidence="1">
    <location>
        <begin position="216"/>
        <end position="230"/>
    </location>
</feature>
<feature type="domain" description="Integrase catalytic" evidence="2">
    <location>
        <begin position="1"/>
        <end position="149"/>
    </location>
</feature>
<dbReference type="SUPFAM" id="SSF53098">
    <property type="entry name" value="Ribonuclease H-like"/>
    <property type="match status" value="1"/>
</dbReference>
<dbReference type="AlphaFoldDB" id="A0A316EN01"/>
<gene>
    <name evidence="3" type="ORF">BC793_13060</name>
</gene>